<dbReference type="FunFam" id="2.30.30.790:FF:000007">
    <property type="entry name" value="Mitochondrial ribosomal protein, putative"/>
    <property type="match status" value="1"/>
</dbReference>
<dbReference type="GO" id="GO:0006412">
    <property type="term" value="P:translation"/>
    <property type="evidence" value="ECO:0007669"/>
    <property type="project" value="InterPro"/>
</dbReference>
<feature type="region of interest" description="Disordered" evidence="4">
    <location>
        <begin position="18"/>
        <end position="48"/>
    </location>
</feature>
<dbReference type="EMBL" id="KN714673">
    <property type="protein sequence ID" value="KUI54368.1"/>
    <property type="molecule type" value="Genomic_DNA"/>
</dbReference>
<comment type="similarity">
    <text evidence="1">Belongs to the bacterial ribosomal protein bL19 family.</text>
</comment>
<organism evidence="5 6">
    <name type="scientific">Cytospora mali</name>
    <name type="common">Apple Valsa canker fungus</name>
    <name type="synonym">Valsa mali</name>
    <dbReference type="NCBI Taxonomy" id="578113"/>
    <lineage>
        <taxon>Eukaryota</taxon>
        <taxon>Fungi</taxon>
        <taxon>Dikarya</taxon>
        <taxon>Ascomycota</taxon>
        <taxon>Pezizomycotina</taxon>
        <taxon>Sordariomycetes</taxon>
        <taxon>Sordariomycetidae</taxon>
        <taxon>Diaporthales</taxon>
        <taxon>Cytosporaceae</taxon>
        <taxon>Cytospora</taxon>
    </lineage>
</organism>
<dbReference type="OrthoDB" id="432645at2759"/>
<evidence type="ECO:0000313" key="6">
    <source>
        <dbReference type="Proteomes" id="UP000078576"/>
    </source>
</evidence>
<dbReference type="Proteomes" id="UP000078576">
    <property type="component" value="Unassembled WGS sequence"/>
</dbReference>
<evidence type="ECO:0000313" key="5">
    <source>
        <dbReference type="EMBL" id="KUI54368.1"/>
    </source>
</evidence>
<dbReference type="STRING" id="694573.A0A194URU2"/>
<accession>A0A194URU2</accession>
<dbReference type="InterPro" id="IPR038657">
    <property type="entry name" value="Ribosomal_bL19_sf"/>
</dbReference>
<dbReference type="AlphaFoldDB" id="A0A194URU2"/>
<keyword evidence="6" id="KW-1185">Reference proteome</keyword>
<evidence type="ECO:0000256" key="3">
    <source>
        <dbReference type="ARBA" id="ARBA00023274"/>
    </source>
</evidence>
<dbReference type="GO" id="GO:0005762">
    <property type="term" value="C:mitochondrial large ribosomal subunit"/>
    <property type="evidence" value="ECO:0007669"/>
    <property type="project" value="TreeGrafter"/>
</dbReference>
<evidence type="ECO:0000256" key="2">
    <source>
        <dbReference type="ARBA" id="ARBA00022980"/>
    </source>
</evidence>
<dbReference type="GO" id="GO:0003735">
    <property type="term" value="F:structural constituent of ribosome"/>
    <property type="evidence" value="ECO:0007669"/>
    <property type="project" value="InterPro"/>
</dbReference>
<protein>
    <submittedName>
        <fullName evidence="5">54S ribosomal protein subunit img1, mitochondrial</fullName>
    </submittedName>
</protein>
<keyword evidence="3" id="KW-0687">Ribonucleoprotein</keyword>
<proteinExistence type="inferred from homology"/>
<dbReference type="PANTHER" id="PTHR15680:SF9">
    <property type="entry name" value="LARGE RIBOSOMAL SUBUNIT PROTEIN BL19M"/>
    <property type="match status" value="1"/>
</dbReference>
<dbReference type="InterPro" id="IPR001857">
    <property type="entry name" value="Ribosomal_bL19"/>
</dbReference>
<sequence length="240" mass="27402">MNAAPLRRPLGCLKAAVRHTRQQQRSYRLSKAQKARPVEPAPKTSAPAFFPIKDKHTPDKYRTGFAVYTTPTSVVPTLKLTHPHLKSPPPDPVAAHHAYQIKKMDPTGARTRLFSKTNPDSARVGDILLVTTKRAAEPFAGVCISIRRRGIESSILLRGQLTRVGVEMWFKIYSRNVTGIEIIKRRAKKARRARLTYMRKPKHDFGSVEQHVREWRRNRNVFASAAGKGKRRQKKKQNEW</sequence>
<name>A0A194URU2_CYTMA</name>
<evidence type="ECO:0000256" key="1">
    <source>
        <dbReference type="ARBA" id="ARBA00005781"/>
    </source>
</evidence>
<reference evidence="6" key="1">
    <citation type="submission" date="2014-12" db="EMBL/GenBank/DDBJ databases">
        <title>Genome Sequence of Valsa Canker Pathogens Uncovers a Specific Adaption of Colonization on Woody Bark.</title>
        <authorList>
            <person name="Yin Z."/>
            <person name="Liu H."/>
            <person name="Gao X."/>
            <person name="Li Z."/>
            <person name="Song N."/>
            <person name="Ke X."/>
            <person name="Dai Q."/>
            <person name="Wu Y."/>
            <person name="Sun Y."/>
            <person name="Xu J.-R."/>
            <person name="Kang Z.K."/>
            <person name="Wang L."/>
            <person name="Huang L."/>
        </authorList>
    </citation>
    <scope>NUCLEOTIDE SEQUENCE [LARGE SCALE GENOMIC DNA]</scope>
    <source>
        <strain evidence="6">SXYL134</strain>
    </source>
</reference>
<dbReference type="Gene3D" id="2.30.30.790">
    <property type="match status" value="1"/>
</dbReference>
<dbReference type="InterPro" id="IPR008991">
    <property type="entry name" value="Translation_prot_SH3-like_sf"/>
</dbReference>
<dbReference type="Pfam" id="PF01245">
    <property type="entry name" value="Ribosomal_L19"/>
    <property type="match status" value="1"/>
</dbReference>
<evidence type="ECO:0000256" key="4">
    <source>
        <dbReference type="SAM" id="MobiDB-lite"/>
    </source>
</evidence>
<keyword evidence="2 5" id="KW-0689">Ribosomal protein</keyword>
<dbReference type="SUPFAM" id="SSF50104">
    <property type="entry name" value="Translation proteins SH3-like domain"/>
    <property type="match status" value="1"/>
</dbReference>
<dbReference type="PANTHER" id="PTHR15680">
    <property type="entry name" value="RIBOSOMAL PROTEIN L19"/>
    <property type="match status" value="1"/>
</dbReference>
<gene>
    <name evidence="5" type="ORF">VP1G_01718</name>
</gene>